<keyword evidence="3" id="KW-1185">Reference proteome</keyword>
<evidence type="ECO:0000313" key="2">
    <source>
        <dbReference type="EMBL" id="EDR02512.1"/>
    </source>
</evidence>
<dbReference type="GO" id="GO:0004174">
    <property type="term" value="F:electron-transferring-flavoprotein dehydrogenase activity"/>
    <property type="evidence" value="ECO:0007669"/>
    <property type="project" value="TreeGrafter"/>
</dbReference>
<dbReference type="AlphaFoldDB" id="B0DSA3"/>
<dbReference type="InterPro" id="IPR023753">
    <property type="entry name" value="FAD/NAD-binding_dom"/>
</dbReference>
<dbReference type="Gene3D" id="3.50.50.100">
    <property type="match status" value="1"/>
</dbReference>
<dbReference type="Proteomes" id="UP000001194">
    <property type="component" value="Unassembled WGS sequence"/>
</dbReference>
<protein>
    <submittedName>
        <fullName evidence="2">Predicted protein</fullName>
    </submittedName>
</protein>
<dbReference type="OrthoDB" id="202203at2759"/>
<accession>B0DSA3</accession>
<dbReference type="KEGG" id="lbc:LACBIDRAFT_309430"/>
<organism evidence="3">
    <name type="scientific">Laccaria bicolor (strain S238N-H82 / ATCC MYA-4686)</name>
    <name type="common">Bicoloured deceiver</name>
    <name type="synonym">Laccaria laccata var. bicolor</name>
    <dbReference type="NCBI Taxonomy" id="486041"/>
    <lineage>
        <taxon>Eukaryota</taxon>
        <taxon>Fungi</taxon>
        <taxon>Dikarya</taxon>
        <taxon>Basidiomycota</taxon>
        <taxon>Agaricomycotina</taxon>
        <taxon>Agaricomycetes</taxon>
        <taxon>Agaricomycetidae</taxon>
        <taxon>Agaricales</taxon>
        <taxon>Agaricineae</taxon>
        <taxon>Hydnangiaceae</taxon>
        <taxon>Laccaria</taxon>
    </lineage>
</organism>
<dbReference type="GO" id="GO:0050660">
    <property type="term" value="F:flavin adenine dinucleotide binding"/>
    <property type="evidence" value="ECO:0007669"/>
    <property type="project" value="TreeGrafter"/>
</dbReference>
<dbReference type="GO" id="GO:0005737">
    <property type="term" value="C:cytoplasm"/>
    <property type="evidence" value="ECO:0007669"/>
    <property type="project" value="TreeGrafter"/>
</dbReference>
<dbReference type="RefSeq" id="XP_001886875.1">
    <property type="nucleotide sequence ID" value="XM_001886840.1"/>
</dbReference>
<dbReference type="SUPFAM" id="SSF51905">
    <property type="entry name" value="FAD/NAD(P)-binding domain"/>
    <property type="match status" value="1"/>
</dbReference>
<dbReference type="STRING" id="486041.B0DSA3"/>
<dbReference type="GeneID" id="6082509"/>
<evidence type="ECO:0000313" key="3">
    <source>
        <dbReference type="Proteomes" id="UP000001194"/>
    </source>
</evidence>
<feature type="domain" description="FAD/NAD(P)-binding" evidence="1">
    <location>
        <begin position="13"/>
        <end position="294"/>
    </location>
</feature>
<dbReference type="InParanoid" id="B0DSA3"/>
<dbReference type="EMBL" id="DS547130">
    <property type="protein sequence ID" value="EDR02512.1"/>
    <property type="molecule type" value="Genomic_DNA"/>
</dbReference>
<dbReference type="HOGENOM" id="CLU_019845_0_1_1"/>
<dbReference type="PANTHER" id="PTHR43735">
    <property type="entry name" value="APOPTOSIS-INDUCING FACTOR 1"/>
    <property type="match status" value="1"/>
</dbReference>
<gene>
    <name evidence="2" type="ORF">LACBIDRAFT_309430</name>
</gene>
<name>B0DSA3_LACBS</name>
<dbReference type="PRINTS" id="PR00368">
    <property type="entry name" value="FADPNR"/>
</dbReference>
<sequence>MGGGAAPTKETKTVIVLGASYGGARAAQLLAAELPKEWRLILIDRNSHMNHVYVMPRFAVLPGHEYKAFIPLTNVFRDQPPNPKHINLQAHVTSIRPSCISITHHDLTKETIPFDYLIYALGSHLPTPLDLWGSSSSSISSIDEARKIRVLHPMTPTGVKYNGLKVEGIEWMKEKQRIVEEVPSVLIVGGGALGIQFATDIKSVYPSKQVTLLHSRKQVLPRFDMEMHLEVIKSMNELNVDVILGERLDLDSIPSEADLTKPTIVRTVTGREISADLLLLCTGQVPNTSMLQTMDPGVINPDNKLARVLKTMQLSRPSTTSTSKPQNDKSDLEVVLGNLKIGISTNDNTPAKDVVVPEETVDLEKHTPYPHIFVTGDAADAFGAIPAGHNAYAQTEVAARNIIRLINSEPKEILELERYTPKPPAIKVSLGLNKFVYQIGDKVGTMVGDNADLNVASMWPLFGITVEKDEDMRA</sequence>
<dbReference type="PRINTS" id="PR00411">
    <property type="entry name" value="PNDRDTASEI"/>
</dbReference>
<dbReference type="InterPro" id="IPR036188">
    <property type="entry name" value="FAD/NAD-bd_sf"/>
</dbReference>
<proteinExistence type="predicted"/>
<reference evidence="2 3" key="1">
    <citation type="journal article" date="2008" name="Nature">
        <title>The genome of Laccaria bicolor provides insights into mycorrhizal symbiosis.</title>
        <authorList>
            <person name="Martin F."/>
            <person name="Aerts A."/>
            <person name="Ahren D."/>
            <person name="Brun A."/>
            <person name="Danchin E.G.J."/>
            <person name="Duchaussoy F."/>
            <person name="Gibon J."/>
            <person name="Kohler A."/>
            <person name="Lindquist E."/>
            <person name="Pereda V."/>
            <person name="Salamov A."/>
            <person name="Shapiro H.J."/>
            <person name="Wuyts J."/>
            <person name="Blaudez D."/>
            <person name="Buee M."/>
            <person name="Brokstein P."/>
            <person name="Canbaeck B."/>
            <person name="Cohen D."/>
            <person name="Courty P.E."/>
            <person name="Coutinho P.M."/>
            <person name="Delaruelle C."/>
            <person name="Detter J.C."/>
            <person name="Deveau A."/>
            <person name="DiFazio S."/>
            <person name="Duplessis S."/>
            <person name="Fraissinet-Tachet L."/>
            <person name="Lucic E."/>
            <person name="Frey-Klett P."/>
            <person name="Fourrey C."/>
            <person name="Feussner I."/>
            <person name="Gay G."/>
            <person name="Grimwood J."/>
            <person name="Hoegger P.J."/>
            <person name="Jain P."/>
            <person name="Kilaru S."/>
            <person name="Labbe J."/>
            <person name="Lin Y.C."/>
            <person name="Legue V."/>
            <person name="Le Tacon F."/>
            <person name="Marmeisse R."/>
            <person name="Melayah D."/>
            <person name="Montanini B."/>
            <person name="Muratet M."/>
            <person name="Nehls U."/>
            <person name="Niculita-Hirzel H."/>
            <person name="Oudot-Le Secq M.P."/>
            <person name="Peter M."/>
            <person name="Quesneville H."/>
            <person name="Rajashekar B."/>
            <person name="Reich M."/>
            <person name="Rouhier N."/>
            <person name="Schmutz J."/>
            <person name="Yin T."/>
            <person name="Chalot M."/>
            <person name="Henrissat B."/>
            <person name="Kuees U."/>
            <person name="Lucas S."/>
            <person name="Van de Peer Y."/>
            <person name="Podila G.K."/>
            <person name="Polle A."/>
            <person name="Pukkila P.J."/>
            <person name="Richardson P.M."/>
            <person name="Rouze P."/>
            <person name="Sanders I.R."/>
            <person name="Stajich J.E."/>
            <person name="Tunlid A."/>
            <person name="Tuskan G."/>
            <person name="Grigoriev I.V."/>
        </authorList>
    </citation>
    <scope>NUCLEOTIDE SEQUENCE [LARGE SCALE GENOMIC DNA]</scope>
    <source>
        <strain evidence="3">S238N-H82 / ATCC MYA-4686</strain>
    </source>
</reference>
<dbReference type="PANTHER" id="PTHR43735:SF2">
    <property type="entry name" value="FE-REGULATED PROTEIN 8"/>
    <property type="match status" value="1"/>
</dbReference>
<dbReference type="Gene3D" id="3.50.50.60">
    <property type="entry name" value="FAD/NAD(P)-binding domain"/>
    <property type="match status" value="1"/>
</dbReference>
<dbReference type="Pfam" id="PF07992">
    <property type="entry name" value="Pyr_redox_2"/>
    <property type="match status" value="1"/>
</dbReference>
<evidence type="ECO:0000259" key="1">
    <source>
        <dbReference type="Pfam" id="PF07992"/>
    </source>
</evidence>